<gene>
    <name evidence="1" type="ORF">E2562_001017</name>
</gene>
<evidence type="ECO:0000313" key="1">
    <source>
        <dbReference type="EMBL" id="KAF0922608.1"/>
    </source>
</evidence>
<accession>A0A6G1ECU9</accession>
<dbReference type="EMBL" id="SPHZ02000003">
    <property type="protein sequence ID" value="KAF0922608.1"/>
    <property type="molecule type" value="Genomic_DNA"/>
</dbReference>
<evidence type="ECO:0000313" key="2">
    <source>
        <dbReference type="Proteomes" id="UP000479710"/>
    </source>
</evidence>
<name>A0A6G1ECU9_9ORYZ</name>
<dbReference type="AlphaFoldDB" id="A0A6G1ECU9"/>
<keyword evidence="2" id="KW-1185">Reference proteome</keyword>
<protein>
    <submittedName>
        <fullName evidence="1">Uncharacterized protein</fullName>
    </submittedName>
</protein>
<reference evidence="1 2" key="1">
    <citation type="submission" date="2019-11" db="EMBL/GenBank/DDBJ databases">
        <title>Whole genome sequence of Oryza granulata.</title>
        <authorList>
            <person name="Li W."/>
        </authorList>
    </citation>
    <scope>NUCLEOTIDE SEQUENCE [LARGE SCALE GENOMIC DNA]</scope>
    <source>
        <strain evidence="2">cv. Menghai</strain>
        <tissue evidence="1">Leaf</tissue>
    </source>
</reference>
<comment type="caution">
    <text evidence="1">The sequence shown here is derived from an EMBL/GenBank/DDBJ whole genome shotgun (WGS) entry which is preliminary data.</text>
</comment>
<sequence>MPVKSYGFCKAITTVRDYTMAADGDVSVELPFRPKYLRTFDVGYALKENINRAVKKLCDV</sequence>
<proteinExistence type="predicted"/>
<organism evidence="1 2">
    <name type="scientific">Oryza meyeriana var. granulata</name>
    <dbReference type="NCBI Taxonomy" id="110450"/>
    <lineage>
        <taxon>Eukaryota</taxon>
        <taxon>Viridiplantae</taxon>
        <taxon>Streptophyta</taxon>
        <taxon>Embryophyta</taxon>
        <taxon>Tracheophyta</taxon>
        <taxon>Spermatophyta</taxon>
        <taxon>Magnoliopsida</taxon>
        <taxon>Liliopsida</taxon>
        <taxon>Poales</taxon>
        <taxon>Poaceae</taxon>
        <taxon>BOP clade</taxon>
        <taxon>Oryzoideae</taxon>
        <taxon>Oryzeae</taxon>
        <taxon>Oryzinae</taxon>
        <taxon>Oryza</taxon>
        <taxon>Oryza meyeriana</taxon>
    </lineage>
</organism>
<dbReference type="Proteomes" id="UP000479710">
    <property type="component" value="Unassembled WGS sequence"/>
</dbReference>